<evidence type="ECO:0000256" key="1">
    <source>
        <dbReference type="ARBA" id="ARBA00008857"/>
    </source>
</evidence>
<dbReference type="GO" id="GO:0015074">
    <property type="term" value="P:DNA integration"/>
    <property type="evidence" value="ECO:0007669"/>
    <property type="project" value="UniProtKB-KW"/>
</dbReference>
<dbReference type="InterPro" id="IPR058717">
    <property type="entry name" value="Phage_L5_Integrase_N"/>
</dbReference>
<dbReference type="InterPro" id="IPR004107">
    <property type="entry name" value="Integrase_SAM-like_N"/>
</dbReference>
<comment type="similarity">
    <text evidence="1">Belongs to the 'phage' integrase family.</text>
</comment>
<dbReference type="GO" id="GO:0006310">
    <property type="term" value="P:DNA recombination"/>
    <property type="evidence" value="ECO:0007669"/>
    <property type="project" value="UniProtKB-KW"/>
</dbReference>
<dbReference type="OrthoDB" id="1822491at2"/>
<dbReference type="CDD" id="cd00397">
    <property type="entry name" value="DNA_BRE_C"/>
    <property type="match status" value="1"/>
</dbReference>
<dbReference type="InterPro" id="IPR050090">
    <property type="entry name" value="Tyrosine_recombinase_XerCD"/>
</dbReference>
<reference evidence="9 10" key="1">
    <citation type="submission" date="2018-04" db="EMBL/GenBank/DDBJ databases">
        <title>Genome of Nocardioides gansuensis WSJ-1.</title>
        <authorList>
            <person name="Wu S."/>
            <person name="Wang G."/>
        </authorList>
    </citation>
    <scope>NUCLEOTIDE SEQUENCE [LARGE SCALE GENOMIC DNA]</scope>
    <source>
        <strain evidence="9 10">WSJ-1</strain>
    </source>
</reference>
<keyword evidence="3 5" id="KW-0238">DNA-binding</keyword>
<evidence type="ECO:0000313" key="9">
    <source>
        <dbReference type="EMBL" id="PVG83624.1"/>
    </source>
</evidence>
<dbReference type="RefSeq" id="WP_116571098.1">
    <property type="nucleotide sequence ID" value="NZ_QDGZ01000002.1"/>
</dbReference>
<dbReference type="InterPro" id="IPR010998">
    <property type="entry name" value="Integrase_recombinase_N"/>
</dbReference>
<proteinExistence type="inferred from homology"/>
<dbReference type="Pfam" id="PF14659">
    <property type="entry name" value="Phage_int_SAM_3"/>
    <property type="match status" value="1"/>
</dbReference>
<organism evidence="9 10">
    <name type="scientific">Nocardioides gansuensis</name>
    <dbReference type="NCBI Taxonomy" id="2138300"/>
    <lineage>
        <taxon>Bacteria</taxon>
        <taxon>Bacillati</taxon>
        <taxon>Actinomycetota</taxon>
        <taxon>Actinomycetes</taxon>
        <taxon>Propionibacteriales</taxon>
        <taxon>Nocardioidaceae</taxon>
        <taxon>Nocardioides</taxon>
    </lineage>
</organism>
<dbReference type="Pfam" id="PF26003">
    <property type="entry name" value="Integrase_N_phage"/>
    <property type="match status" value="1"/>
</dbReference>
<dbReference type="PANTHER" id="PTHR30349">
    <property type="entry name" value="PHAGE INTEGRASE-RELATED"/>
    <property type="match status" value="1"/>
</dbReference>
<dbReference type="PROSITE" id="PS51900">
    <property type="entry name" value="CB"/>
    <property type="match status" value="1"/>
</dbReference>
<dbReference type="PROSITE" id="PS51898">
    <property type="entry name" value="TYR_RECOMBINASE"/>
    <property type="match status" value="1"/>
</dbReference>
<keyword evidence="2" id="KW-0229">DNA integration</keyword>
<dbReference type="SUPFAM" id="SSF56349">
    <property type="entry name" value="DNA breaking-rejoining enzymes"/>
    <property type="match status" value="1"/>
</dbReference>
<feature type="domain" description="Tyr recombinase" evidence="7">
    <location>
        <begin position="193"/>
        <end position="397"/>
    </location>
</feature>
<dbReference type="InterPro" id="IPR044068">
    <property type="entry name" value="CB"/>
</dbReference>
<dbReference type="AlphaFoldDB" id="A0A2T8FD41"/>
<gene>
    <name evidence="9" type="ORF">DDE18_04650</name>
</gene>
<dbReference type="EMBL" id="QDGZ01000002">
    <property type="protein sequence ID" value="PVG83624.1"/>
    <property type="molecule type" value="Genomic_DNA"/>
</dbReference>
<evidence type="ECO:0000256" key="2">
    <source>
        <dbReference type="ARBA" id="ARBA00022908"/>
    </source>
</evidence>
<keyword evidence="4" id="KW-0233">DNA recombination</keyword>
<dbReference type="InterPro" id="IPR002104">
    <property type="entry name" value="Integrase_catalytic"/>
</dbReference>
<dbReference type="InterPro" id="IPR013762">
    <property type="entry name" value="Integrase-like_cat_sf"/>
</dbReference>
<dbReference type="PANTHER" id="PTHR30349:SF64">
    <property type="entry name" value="PROPHAGE INTEGRASE INTD-RELATED"/>
    <property type="match status" value="1"/>
</dbReference>
<dbReference type="InterPro" id="IPR011010">
    <property type="entry name" value="DNA_brk_join_enz"/>
</dbReference>
<dbReference type="Gene3D" id="1.10.150.130">
    <property type="match status" value="1"/>
</dbReference>
<dbReference type="Proteomes" id="UP000246018">
    <property type="component" value="Unassembled WGS sequence"/>
</dbReference>
<evidence type="ECO:0000256" key="3">
    <source>
        <dbReference type="ARBA" id="ARBA00023125"/>
    </source>
</evidence>
<name>A0A2T8FD41_9ACTN</name>
<feature type="domain" description="Core-binding (CB)" evidence="8">
    <location>
        <begin position="82"/>
        <end position="165"/>
    </location>
</feature>
<evidence type="ECO:0000256" key="5">
    <source>
        <dbReference type="PROSITE-ProRule" id="PRU01248"/>
    </source>
</evidence>
<evidence type="ECO:0000259" key="8">
    <source>
        <dbReference type="PROSITE" id="PS51900"/>
    </source>
</evidence>
<keyword evidence="10" id="KW-1185">Reference proteome</keyword>
<evidence type="ECO:0000259" key="7">
    <source>
        <dbReference type="PROSITE" id="PS51898"/>
    </source>
</evidence>
<dbReference type="Pfam" id="PF00589">
    <property type="entry name" value="Phage_integrase"/>
    <property type="match status" value="1"/>
</dbReference>
<evidence type="ECO:0000313" key="10">
    <source>
        <dbReference type="Proteomes" id="UP000246018"/>
    </source>
</evidence>
<comment type="caution">
    <text evidence="9">The sequence shown here is derived from an EMBL/GenBank/DDBJ whole genome shotgun (WGS) entry which is preliminary data.</text>
</comment>
<sequence>MANERRRFGQITKLPSGRYRARYADPDGRRNENGEPLRHNAPHTFDARVDAEAWLTDERRLITAGVWSSPAERAAERRAKLPTLSEYAPRWMAARKVKGKPLADLTRDHYQHLLDRYILPTFGELPLKAITPEQVAKWYDTAAAGKPTTQGHMYSLLRAILATAADPTANNGRALIPFNPCGIRGGGSTSPAKKIRPATATEIATIVAAMPERLQLMVLLADGTALRYGELAELRRGDVDTKNAVLRVRRGVIRSKSAGVVAKAPKSAAGVRDVPIPPHLLPAVRTHLLEHAEPGKDGLLFPAKNGGHMAPSAFYGKPAIVAKDGAVRRKGHGWYEARRVAGREDLTFHGLRHGALTEAAKHGATLAELMALAGHSTTQAAQRYQHAASGRLAELARKRSEAAGWTGE</sequence>
<feature type="compositionally biased region" description="Basic and acidic residues" evidence="6">
    <location>
        <begin position="22"/>
        <end position="38"/>
    </location>
</feature>
<dbReference type="Gene3D" id="1.10.443.10">
    <property type="entry name" value="Intergrase catalytic core"/>
    <property type="match status" value="1"/>
</dbReference>
<evidence type="ECO:0000256" key="6">
    <source>
        <dbReference type="SAM" id="MobiDB-lite"/>
    </source>
</evidence>
<evidence type="ECO:0000256" key="4">
    <source>
        <dbReference type="ARBA" id="ARBA00023172"/>
    </source>
</evidence>
<protein>
    <submittedName>
        <fullName evidence="9">Site-specific integrase</fullName>
    </submittedName>
</protein>
<dbReference type="GO" id="GO:0003677">
    <property type="term" value="F:DNA binding"/>
    <property type="evidence" value="ECO:0007669"/>
    <property type="project" value="UniProtKB-UniRule"/>
</dbReference>
<feature type="region of interest" description="Disordered" evidence="6">
    <location>
        <begin position="20"/>
        <end position="43"/>
    </location>
</feature>
<accession>A0A2T8FD41</accession>